<dbReference type="PANTHER" id="PTHR30417">
    <property type="entry name" value="N-ACETYLMURAMOYL-L-ALANINE AMIDASE AMID"/>
    <property type="match status" value="1"/>
</dbReference>
<dbReference type="SUPFAM" id="SSF55846">
    <property type="entry name" value="N-acetylmuramoyl-L-alanine amidase-like"/>
    <property type="match status" value="1"/>
</dbReference>
<keyword evidence="16" id="KW-1185">Reference proteome</keyword>
<evidence type="ECO:0000313" key="15">
    <source>
        <dbReference type="EMBL" id="MEM4988613.1"/>
    </source>
</evidence>
<sequence>MTEQQKPLPPYFAIGADGWCRPDEVVRQSSPNCDARPEGCVADLLVIHNISLPPGQFGGPYIADLFGNRLDYDAHPYFEQLRPLRVSSHFLILRDGGVVQFVSANDRAWHAGASCFEGRERCNDFSIGIELEGTDFEQFSALQYHALATLTHALQLRYPLAAVAGHEHIAPGRKTDPGPFFDWTQYQQALAGHAPKTPGEPALRFPAIDKKVN</sequence>
<gene>
    <name evidence="15" type="primary">ampD</name>
    <name evidence="15" type="ORF">V8G57_14555</name>
</gene>
<comment type="catalytic activity">
    <reaction evidence="1">
        <text>Hydrolyzes the link between N-acetylmuramoyl residues and L-amino acid residues in certain cell-wall glycopeptides.</text>
        <dbReference type="EC" id="3.5.1.28"/>
    </reaction>
</comment>
<evidence type="ECO:0000256" key="6">
    <source>
        <dbReference type="ARBA" id="ARBA00022490"/>
    </source>
</evidence>
<keyword evidence="8 15" id="KW-0378">Hydrolase</keyword>
<evidence type="ECO:0000256" key="13">
    <source>
        <dbReference type="SAM" id="MobiDB-lite"/>
    </source>
</evidence>
<dbReference type="PANTHER" id="PTHR30417:SF4">
    <property type="entry name" value="1,6-ANHYDRO-N-ACETYLMURAMYL-L-ALANINE AMIDASE AMPD"/>
    <property type="match status" value="1"/>
</dbReference>
<dbReference type="RefSeq" id="WP_092396971.1">
    <property type="nucleotide sequence ID" value="NZ_JBANDC010000009.1"/>
</dbReference>
<comment type="cofactor">
    <cofactor evidence="2">
        <name>Zn(2+)</name>
        <dbReference type="ChEBI" id="CHEBI:29105"/>
    </cofactor>
</comment>
<evidence type="ECO:0000256" key="4">
    <source>
        <dbReference type="ARBA" id="ARBA00007553"/>
    </source>
</evidence>
<dbReference type="EC" id="3.5.1.28" evidence="5"/>
<reference evidence="15 16" key="1">
    <citation type="submission" date="2024-02" db="EMBL/GenBank/DDBJ databases">
        <title>Draft genome sequence of Collimonas sp. strain H4R21, an effective mineral-weathering bacterial strain isolated from the beech rhizosphere.</title>
        <authorList>
            <person name="Morin E."/>
            <person name="Uroz S."/>
            <person name="Leveau J.H.J."/>
            <person name="Kumar R."/>
            <person name="Rey M.W."/>
            <person name="Pham J."/>
        </authorList>
    </citation>
    <scope>NUCLEOTIDE SEQUENCE [LARGE SCALE GENOMIC DNA]</scope>
    <source>
        <strain evidence="15 16">H4R21</strain>
    </source>
</reference>
<keyword evidence="6" id="KW-0963">Cytoplasm</keyword>
<evidence type="ECO:0000256" key="3">
    <source>
        <dbReference type="ARBA" id="ARBA00004496"/>
    </source>
</evidence>
<proteinExistence type="inferred from homology"/>
<dbReference type="InterPro" id="IPR036505">
    <property type="entry name" value="Amidase/PGRP_sf"/>
</dbReference>
<evidence type="ECO:0000256" key="8">
    <source>
        <dbReference type="ARBA" id="ARBA00022801"/>
    </source>
</evidence>
<evidence type="ECO:0000256" key="2">
    <source>
        <dbReference type="ARBA" id="ARBA00001947"/>
    </source>
</evidence>
<feature type="domain" description="N-acetylmuramoyl-L-alanine amidase" evidence="14">
    <location>
        <begin position="30"/>
        <end position="178"/>
    </location>
</feature>
<keyword evidence="7" id="KW-0479">Metal-binding</keyword>
<evidence type="ECO:0000313" key="16">
    <source>
        <dbReference type="Proteomes" id="UP001495910"/>
    </source>
</evidence>
<organism evidence="15 16">
    <name type="scientific">Collimonas rhizosphaerae</name>
    <dbReference type="NCBI Taxonomy" id="3126357"/>
    <lineage>
        <taxon>Bacteria</taxon>
        <taxon>Pseudomonadati</taxon>
        <taxon>Pseudomonadota</taxon>
        <taxon>Betaproteobacteria</taxon>
        <taxon>Burkholderiales</taxon>
        <taxon>Oxalobacteraceae</taxon>
        <taxon>Collimonas</taxon>
    </lineage>
</organism>
<dbReference type="InterPro" id="IPR002502">
    <property type="entry name" value="Amidase_domain"/>
</dbReference>
<dbReference type="CDD" id="cd06583">
    <property type="entry name" value="PGRP"/>
    <property type="match status" value="1"/>
</dbReference>
<evidence type="ECO:0000256" key="1">
    <source>
        <dbReference type="ARBA" id="ARBA00001561"/>
    </source>
</evidence>
<dbReference type="EMBL" id="JBANDC010000009">
    <property type="protein sequence ID" value="MEM4988613.1"/>
    <property type="molecule type" value="Genomic_DNA"/>
</dbReference>
<dbReference type="GO" id="GO:0008745">
    <property type="term" value="F:N-acetylmuramoyl-L-alanine amidase activity"/>
    <property type="evidence" value="ECO:0007669"/>
    <property type="project" value="UniProtKB-EC"/>
</dbReference>
<comment type="caution">
    <text evidence="15">The sequence shown here is derived from an EMBL/GenBank/DDBJ whole genome shotgun (WGS) entry which is preliminary data.</text>
</comment>
<keyword evidence="9" id="KW-0862">Zinc</keyword>
<feature type="region of interest" description="Disordered" evidence="13">
    <location>
        <begin position="193"/>
        <end position="213"/>
    </location>
</feature>
<dbReference type="InterPro" id="IPR051206">
    <property type="entry name" value="NAMLAA_amidase_2"/>
</dbReference>
<dbReference type="SMART" id="SM00644">
    <property type="entry name" value="Ami_2"/>
    <property type="match status" value="1"/>
</dbReference>
<name>A0ABU9PX73_9BURK</name>
<comment type="subcellular location">
    <subcellularLocation>
        <location evidence="3">Cytoplasm</location>
    </subcellularLocation>
</comment>
<dbReference type="Gene3D" id="3.40.80.10">
    <property type="entry name" value="Peptidoglycan recognition protein-like"/>
    <property type="match status" value="1"/>
</dbReference>
<evidence type="ECO:0000256" key="9">
    <source>
        <dbReference type="ARBA" id="ARBA00022833"/>
    </source>
</evidence>
<keyword evidence="10" id="KW-0961">Cell wall biogenesis/degradation</keyword>
<comment type="similarity">
    <text evidence="4">Belongs to the N-acetylmuramoyl-L-alanine amidase 2 family.</text>
</comment>
<protein>
    <recommendedName>
        <fullName evidence="11">1,6-anhydro-N-acetylmuramyl-L-alanine amidase AmpD</fullName>
        <ecNumber evidence="5">3.5.1.28</ecNumber>
    </recommendedName>
    <alternativeName>
        <fullName evidence="12">N-acetylmuramoyl-L-alanine amidase</fullName>
    </alternativeName>
</protein>
<evidence type="ECO:0000256" key="7">
    <source>
        <dbReference type="ARBA" id="ARBA00022723"/>
    </source>
</evidence>
<evidence type="ECO:0000256" key="12">
    <source>
        <dbReference type="ARBA" id="ARBA00042615"/>
    </source>
</evidence>
<accession>A0ABU9PX73</accession>
<evidence type="ECO:0000256" key="10">
    <source>
        <dbReference type="ARBA" id="ARBA00023316"/>
    </source>
</evidence>
<dbReference type="Pfam" id="PF01510">
    <property type="entry name" value="Amidase_2"/>
    <property type="match status" value="1"/>
</dbReference>
<evidence type="ECO:0000259" key="14">
    <source>
        <dbReference type="SMART" id="SM00644"/>
    </source>
</evidence>
<dbReference type="NCBIfam" id="NF008758">
    <property type="entry name" value="PRK11789.1"/>
    <property type="match status" value="1"/>
</dbReference>
<dbReference type="Proteomes" id="UP001495910">
    <property type="component" value="Unassembled WGS sequence"/>
</dbReference>
<evidence type="ECO:0000256" key="11">
    <source>
        <dbReference type="ARBA" id="ARBA00039257"/>
    </source>
</evidence>
<evidence type="ECO:0000256" key="5">
    <source>
        <dbReference type="ARBA" id="ARBA00011901"/>
    </source>
</evidence>